<protein>
    <submittedName>
        <fullName evidence="1">Unannotated protein</fullName>
    </submittedName>
</protein>
<proteinExistence type="predicted"/>
<reference evidence="1" key="1">
    <citation type="submission" date="2020-05" db="EMBL/GenBank/DDBJ databases">
        <authorList>
            <person name="Chiriac C."/>
            <person name="Salcher M."/>
            <person name="Ghai R."/>
            <person name="Kavagutti S V."/>
        </authorList>
    </citation>
    <scope>NUCLEOTIDE SEQUENCE</scope>
</reference>
<sequence length="71" mass="7912">MLALWVHYPLRQKGFLAIRPWTLVPYSRNFSPTFLISGGTPGAVTHAVKTCLALILPRTQNARVGNPRIAR</sequence>
<dbReference type="EMBL" id="CAEZVF010000073">
    <property type="protein sequence ID" value="CAB4621459.1"/>
    <property type="molecule type" value="Genomic_DNA"/>
</dbReference>
<gene>
    <name evidence="1" type="ORF">UFOPK1939_00595</name>
</gene>
<name>A0A6J6IBI9_9ZZZZ</name>
<organism evidence="1">
    <name type="scientific">freshwater metagenome</name>
    <dbReference type="NCBI Taxonomy" id="449393"/>
    <lineage>
        <taxon>unclassified sequences</taxon>
        <taxon>metagenomes</taxon>
        <taxon>ecological metagenomes</taxon>
    </lineage>
</organism>
<evidence type="ECO:0000313" key="1">
    <source>
        <dbReference type="EMBL" id="CAB4621459.1"/>
    </source>
</evidence>
<dbReference type="AlphaFoldDB" id="A0A6J6IBI9"/>
<accession>A0A6J6IBI9</accession>